<dbReference type="Proteomes" id="UP000199029">
    <property type="component" value="Unassembled WGS sequence"/>
</dbReference>
<sequence length="153" mass="17279">MHRARAQAPLNKTTSKLRFNSKYFCLAIVVFLIEVIIALYVHDQIIRPYVGDFLVVLLLYCLVRGIFSIRVLPAALLVLLFSYLVEGLQYFNLLQHLGLQHSRLARTVLGISFSWADMAIYTAGFFSILAVESLLLKTSKHQRPSIAAPKANN</sequence>
<keyword evidence="3" id="KW-1185">Reference proteome</keyword>
<feature type="transmembrane region" description="Helical" evidence="1">
    <location>
        <begin position="74"/>
        <end position="93"/>
    </location>
</feature>
<feature type="transmembrane region" description="Helical" evidence="1">
    <location>
        <begin position="113"/>
        <end position="136"/>
    </location>
</feature>
<dbReference type="InterPro" id="IPR021257">
    <property type="entry name" value="DUF2809"/>
</dbReference>
<protein>
    <recommendedName>
        <fullName evidence="4">DUF2809 domain-containing protein</fullName>
    </recommendedName>
</protein>
<keyword evidence="1" id="KW-0472">Membrane</keyword>
<dbReference type="OrthoDB" id="5360192at2"/>
<accession>A0A1I5SKY1</accession>
<keyword evidence="1" id="KW-1133">Transmembrane helix</keyword>
<evidence type="ECO:0008006" key="4">
    <source>
        <dbReference type="Google" id="ProtNLM"/>
    </source>
</evidence>
<keyword evidence="1" id="KW-0812">Transmembrane</keyword>
<reference evidence="3" key="1">
    <citation type="submission" date="2016-10" db="EMBL/GenBank/DDBJ databases">
        <authorList>
            <person name="Varghese N."/>
            <person name="Submissions S."/>
        </authorList>
    </citation>
    <scope>NUCLEOTIDE SEQUENCE [LARGE SCALE GENOMIC DNA]</scope>
    <source>
        <strain evidence="3">OR362-8,ATCC BAA-1266,JCM 13504</strain>
    </source>
</reference>
<evidence type="ECO:0000313" key="2">
    <source>
        <dbReference type="EMBL" id="SFP71373.1"/>
    </source>
</evidence>
<organism evidence="2 3">
    <name type="scientific">Hymenobacter arizonensis</name>
    <name type="common">Siccationidurans arizonensis</name>
    <dbReference type="NCBI Taxonomy" id="1227077"/>
    <lineage>
        <taxon>Bacteria</taxon>
        <taxon>Pseudomonadati</taxon>
        <taxon>Bacteroidota</taxon>
        <taxon>Cytophagia</taxon>
        <taxon>Cytophagales</taxon>
        <taxon>Hymenobacteraceae</taxon>
        <taxon>Hymenobacter</taxon>
    </lineage>
</organism>
<dbReference type="EMBL" id="FOXS01000001">
    <property type="protein sequence ID" value="SFP71373.1"/>
    <property type="molecule type" value="Genomic_DNA"/>
</dbReference>
<evidence type="ECO:0000313" key="3">
    <source>
        <dbReference type="Proteomes" id="UP000199029"/>
    </source>
</evidence>
<proteinExistence type="predicted"/>
<dbReference type="AlphaFoldDB" id="A0A1I5SKY1"/>
<name>A0A1I5SKY1_HYMAR</name>
<feature type="transmembrane region" description="Helical" evidence="1">
    <location>
        <begin position="48"/>
        <end position="67"/>
    </location>
</feature>
<dbReference type="Pfam" id="PF10990">
    <property type="entry name" value="DUF2809"/>
    <property type="match status" value="1"/>
</dbReference>
<dbReference type="STRING" id="1227077.SAMN04515668_0098"/>
<feature type="transmembrane region" description="Helical" evidence="1">
    <location>
        <begin position="21"/>
        <end position="42"/>
    </location>
</feature>
<gene>
    <name evidence="2" type="ORF">SAMN04515668_0098</name>
</gene>
<evidence type="ECO:0000256" key="1">
    <source>
        <dbReference type="SAM" id="Phobius"/>
    </source>
</evidence>